<dbReference type="InterPro" id="IPR050656">
    <property type="entry name" value="PINX1"/>
</dbReference>
<feature type="compositionally biased region" description="Low complexity" evidence="3">
    <location>
        <begin position="156"/>
        <end position="168"/>
    </location>
</feature>
<proteinExistence type="predicted"/>
<dbReference type="Pfam" id="PF01585">
    <property type="entry name" value="G-patch"/>
    <property type="match status" value="1"/>
</dbReference>
<feature type="compositionally biased region" description="Low complexity" evidence="3">
    <location>
        <begin position="89"/>
        <end position="99"/>
    </location>
</feature>
<dbReference type="PANTHER" id="PTHR23149:SF9">
    <property type="entry name" value="G PATCH DOMAIN-CONTAINING PROTEIN 4"/>
    <property type="match status" value="1"/>
</dbReference>
<evidence type="ECO:0000256" key="3">
    <source>
        <dbReference type="SAM" id="MobiDB-lite"/>
    </source>
</evidence>
<feature type="compositionally biased region" description="Basic residues" evidence="3">
    <location>
        <begin position="113"/>
        <end position="125"/>
    </location>
</feature>
<dbReference type="InterPro" id="IPR058719">
    <property type="entry name" value="WHD_LYAR"/>
</dbReference>
<feature type="domain" description="G-patch" evidence="4">
    <location>
        <begin position="19"/>
        <end position="65"/>
    </location>
</feature>
<dbReference type="SMART" id="SM00443">
    <property type="entry name" value="G_patch"/>
    <property type="match status" value="1"/>
</dbReference>
<comment type="subcellular location">
    <subcellularLocation>
        <location evidence="1">Nucleus</location>
    </subcellularLocation>
</comment>
<dbReference type="PROSITE" id="PS50174">
    <property type="entry name" value="G_PATCH"/>
    <property type="match status" value="1"/>
</dbReference>
<evidence type="ECO:0000313" key="5">
    <source>
        <dbReference type="EMBL" id="KAK9820475.1"/>
    </source>
</evidence>
<feature type="region of interest" description="Disordered" evidence="3">
    <location>
        <begin position="88"/>
        <end position="169"/>
    </location>
</feature>
<dbReference type="AlphaFoldDB" id="A0AAW1QGS6"/>
<accession>A0AAW1QGS6</accession>
<dbReference type="EMBL" id="JALJOR010000003">
    <property type="protein sequence ID" value="KAK9820475.1"/>
    <property type="molecule type" value="Genomic_DNA"/>
</dbReference>
<dbReference type="InterPro" id="IPR000467">
    <property type="entry name" value="G_patch_dom"/>
</dbReference>
<reference evidence="5 6" key="1">
    <citation type="journal article" date="2024" name="Nat. Commun.">
        <title>Phylogenomics reveals the evolutionary origins of lichenization in chlorophyte algae.</title>
        <authorList>
            <person name="Puginier C."/>
            <person name="Libourel C."/>
            <person name="Otte J."/>
            <person name="Skaloud P."/>
            <person name="Haon M."/>
            <person name="Grisel S."/>
            <person name="Petersen M."/>
            <person name="Berrin J.G."/>
            <person name="Delaux P.M."/>
            <person name="Dal Grande F."/>
            <person name="Keller J."/>
        </authorList>
    </citation>
    <scope>NUCLEOTIDE SEQUENCE [LARGE SCALE GENOMIC DNA]</scope>
    <source>
        <strain evidence="5 6">SAG 2043</strain>
    </source>
</reference>
<dbReference type="GO" id="GO:0005730">
    <property type="term" value="C:nucleolus"/>
    <property type="evidence" value="ECO:0007669"/>
    <property type="project" value="TreeGrafter"/>
</dbReference>
<sequence length="395" mass="42081">MKLPPGYVPGEGTKRATAYGGFGERLLQQMGWQKGQSLGLTGTGLKQAIEVKKKDDTKGIGATARYQWEEKWWESAYNTAVKDIDKEAASSSDSDSGASSEDDFHPVQGAAGKKPKKDKGRKKQRLLAQQATGDVDGDSASETAPSAKRQKGGRCPDAADAAAQPQAAKASRRTVVIEAQAHASTAALAAAFVPTPARGWWGCNYFRSAGSLGGMDETAKHVARERQTFDEDDQAELWMKAQSGKTANKKGLGTSGAIGKVAGARWEGTRVTFGEGPGQESLELPVVAIAAADGRNSNASSATTEQLEMPSSNGAAQPAAESIKWKKLTVIALRKAPKQQMQLKKLRNQVVAAAAAKQTLTDAQHVKLLKKQWLAKVQSSSQFVLEGKYVWLADI</sequence>
<name>A0AAW1QGS6_9CHLO</name>
<dbReference type="PANTHER" id="PTHR23149">
    <property type="entry name" value="G PATCH DOMAIN CONTAINING PROTEIN"/>
    <property type="match status" value="1"/>
</dbReference>
<evidence type="ECO:0000256" key="1">
    <source>
        <dbReference type="ARBA" id="ARBA00004123"/>
    </source>
</evidence>
<gene>
    <name evidence="5" type="ORF">WJX72_010728</name>
</gene>
<dbReference type="GO" id="GO:0003676">
    <property type="term" value="F:nucleic acid binding"/>
    <property type="evidence" value="ECO:0007669"/>
    <property type="project" value="InterPro"/>
</dbReference>
<evidence type="ECO:0000259" key="4">
    <source>
        <dbReference type="PROSITE" id="PS50174"/>
    </source>
</evidence>
<evidence type="ECO:0000313" key="6">
    <source>
        <dbReference type="Proteomes" id="UP001489004"/>
    </source>
</evidence>
<organism evidence="5 6">
    <name type="scientific">[Myrmecia] bisecta</name>
    <dbReference type="NCBI Taxonomy" id="41462"/>
    <lineage>
        <taxon>Eukaryota</taxon>
        <taxon>Viridiplantae</taxon>
        <taxon>Chlorophyta</taxon>
        <taxon>core chlorophytes</taxon>
        <taxon>Trebouxiophyceae</taxon>
        <taxon>Trebouxiales</taxon>
        <taxon>Trebouxiaceae</taxon>
        <taxon>Myrmecia</taxon>
    </lineage>
</organism>
<protein>
    <recommendedName>
        <fullName evidence="4">G-patch domain-containing protein</fullName>
    </recommendedName>
</protein>
<dbReference type="Proteomes" id="UP001489004">
    <property type="component" value="Unassembled WGS sequence"/>
</dbReference>
<keyword evidence="2" id="KW-0539">Nucleus</keyword>
<dbReference type="Pfam" id="PF25879">
    <property type="entry name" value="WHD_LYAR"/>
    <property type="match status" value="1"/>
</dbReference>
<evidence type="ECO:0000256" key="2">
    <source>
        <dbReference type="ARBA" id="ARBA00023242"/>
    </source>
</evidence>
<keyword evidence="6" id="KW-1185">Reference proteome</keyword>
<comment type="caution">
    <text evidence="5">The sequence shown here is derived from an EMBL/GenBank/DDBJ whole genome shotgun (WGS) entry which is preliminary data.</text>
</comment>